<keyword evidence="1" id="KW-1133">Transmembrane helix</keyword>
<keyword evidence="1" id="KW-0812">Transmembrane</keyword>
<name>A0A161XFW6_PSEFL</name>
<reference evidence="3" key="1">
    <citation type="submission" date="2016-03" db="EMBL/GenBank/DDBJ databases">
        <authorList>
            <person name="Ray J."/>
            <person name="Price M."/>
            <person name="Deutschbauer A."/>
        </authorList>
    </citation>
    <scope>NUCLEOTIDE SEQUENCE [LARGE SCALE GENOMIC DNA]</scope>
    <source>
        <strain evidence="3">FW300-N1B4</strain>
    </source>
</reference>
<sequence>MKTSSIISEAQDARNCRVIRVSMTNNLLCRRTPELHSLLHDGTPAERAEYVRQYRRRVLVWGLVLAVVAGAMGLSYHEKVAPSPPTESETPAGAIQSLQLHQTSFSTSTTLVTTNGTYQVYGAVSASSGDHVNLKTEKTQYGEKKSVCVTSEIKSACYQLL</sequence>
<dbReference type="EMBL" id="LUKJ01000002">
    <property type="protein sequence ID" value="KZN20708.1"/>
    <property type="molecule type" value="Genomic_DNA"/>
</dbReference>
<evidence type="ECO:0000313" key="3">
    <source>
        <dbReference type="Proteomes" id="UP000076489"/>
    </source>
</evidence>
<evidence type="ECO:0000313" key="2">
    <source>
        <dbReference type="EMBL" id="KZN20708.1"/>
    </source>
</evidence>
<protein>
    <submittedName>
        <fullName evidence="2">Uncharacterized protein</fullName>
    </submittedName>
</protein>
<keyword evidence="1" id="KW-0472">Membrane</keyword>
<gene>
    <name evidence="2" type="ORF">A1D17_03975</name>
</gene>
<dbReference type="Proteomes" id="UP000076489">
    <property type="component" value="Unassembled WGS sequence"/>
</dbReference>
<dbReference type="AlphaFoldDB" id="A0A161XFW6"/>
<evidence type="ECO:0000256" key="1">
    <source>
        <dbReference type="SAM" id="Phobius"/>
    </source>
</evidence>
<dbReference type="RefSeq" id="WP_063340755.1">
    <property type="nucleotide sequence ID" value="NZ_LUKJ01000002.1"/>
</dbReference>
<comment type="caution">
    <text evidence="2">The sequence shown here is derived from an EMBL/GenBank/DDBJ whole genome shotgun (WGS) entry which is preliminary data.</text>
</comment>
<feature type="transmembrane region" description="Helical" evidence="1">
    <location>
        <begin position="58"/>
        <end position="76"/>
    </location>
</feature>
<reference evidence="2 3" key="2">
    <citation type="journal article" date="2018" name="Nature">
        <title>Mutant phenotypes for thousands of bacterial genes of unknown function.</title>
        <authorList>
            <person name="Price M.N."/>
            <person name="Wetmore K.M."/>
            <person name="Waters R.J."/>
            <person name="Callaghan M."/>
            <person name="Ray J."/>
            <person name="Liu H."/>
            <person name="Kuehl J.V."/>
            <person name="Melnyk R.A."/>
            <person name="Lamson J.S."/>
            <person name="Suh Y."/>
            <person name="Carlson H.K."/>
            <person name="Esquivel Z."/>
            <person name="Sadeeshkumar H."/>
            <person name="Chakraborty R."/>
            <person name="Zane G.M."/>
            <person name="Rubin B.E."/>
            <person name="Wall J.D."/>
            <person name="Visel A."/>
            <person name="Bristow J."/>
            <person name="Blow M.J."/>
            <person name="Arkin A.P."/>
            <person name="Deutschbauer A.M."/>
        </authorList>
    </citation>
    <scope>NUCLEOTIDE SEQUENCE [LARGE SCALE GENOMIC DNA]</scope>
    <source>
        <strain evidence="2 3">FW300-N1B4</strain>
    </source>
</reference>
<accession>A0A161XFW6</accession>
<organism evidence="2 3">
    <name type="scientific">Pseudomonas fluorescens</name>
    <dbReference type="NCBI Taxonomy" id="294"/>
    <lineage>
        <taxon>Bacteria</taxon>
        <taxon>Pseudomonadati</taxon>
        <taxon>Pseudomonadota</taxon>
        <taxon>Gammaproteobacteria</taxon>
        <taxon>Pseudomonadales</taxon>
        <taxon>Pseudomonadaceae</taxon>
        <taxon>Pseudomonas</taxon>
    </lineage>
</organism>
<proteinExistence type="predicted"/>